<accession>A0A1N6N1K2</accession>
<evidence type="ECO:0000313" key="2">
    <source>
        <dbReference type="Proteomes" id="UP000196435"/>
    </source>
</evidence>
<protein>
    <submittedName>
        <fullName evidence="1">Uncharacterized protein</fullName>
    </submittedName>
</protein>
<organism evidence="1 2">
    <name type="scientific">Xenorhabdus innexi</name>
    <dbReference type="NCBI Taxonomy" id="290109"/>
    <lineage>
        <taxon>Bacteria</taxon>
        <taxon>Pseudomonadati</taxon>
        <taxon>Pseudomonadota</taxon>
        <taxon>Gammaproteobacteria</taxon>
        <taxon>Enterobacterales</taxon>
        <taxon>Morganellaceae</taxon>
        <taxon>Xenorhabdus</taxon>
    </lineage>
</organism>
<proteinExistence type="predicted"/>
<sequence length="56" mass="6773">MNTIDKKENLKDDENEFLWLHLMIRYYAQLRFPNNVYMTFVTMYKNGVTACYGSKI</sequence>
<name>A0A1N6N1K2_9GAMM</name>
<dbReference type="Proteomes" id="UP000196435">
    <property type="component" value="Unassembled WGS sequence"/>
</dbReference>
<evidence type="ECO:0000313" key="1">
    <source>
        <dbReference type="EMBL" id="SIP74914.1"/>
    </source>
</evidence>
<dbReference type="AlphaFoldDB" id="A0A1N6N1K2"/>
<reference evidence="2" key="1">
    <citation type="submission" date="2016-12" db="EMBL/GenBank/DDBJ databases">
        <authorList>
            <person name="Gaudriault S."/>
        </authorList>
    </citation>
    <scope>NUCLEOTIDE SEQUENCE [LARGE SCALE GENOMIC DNA]</scope>
    <source>
        <strain evidence="2">HGB1681 (deposited as PTA-6826 in the American Type Culture Collection)</strain>
    </source>
</reference>
<dbReference type="EMBL" id="FTLG01000235">
    <property type="protein sequence ID" value="SIP74914.1"/>
    <property type="molecule type" value="Genomic_DNA"/>
</dbReference>
<gene>
    <name evidence="1" type="ORF">XIS1_890062</name>
</gene>